<reference evidence="5 6" key="1">
    <citation type="submission" date="2019-12" db="EMBL/GenBank/DDBJ databases">
        <title>Genomic-based taxomic classification of the family Erythrobacteraceae.</title>
        <authorList>
            <person name="Xu L."/>
        </authorList>
    </citation>
    <scope>NUCLEOTIDE SEQUENCE [LARGE SCALE GENOMIC DNA]</scope>
    <source>
        <strain evidence="5 6">KCTC 42006</strain>
    </source>
</reference>
<keyword evidence="6" id="KW-1185">Reference proteome</keyword>
<proteinExistence type="predicted"/>
<keyword evidence="5" id="KW-0808">Transferase</keyword>
<gene>
    <name evidence="5" type="ORF">GRI35_07640</name>
</gene>
<dbReference type="EC" id="2.7.13.3" evidence="2"/>
<dbReference type="Proteomes" id="UP000460290">
    <property type="component" value="Unassembled WGS sequence"/>
</dbReference>
<evidence type="ECO:0000256" key="1">
    <source>
        <dbReference type="ARBA" id="ARBA00000085"/>
    </source>
</evidence>
<organism evidence="5 6">
    <name type="scientific">Pontixanthobacter aestiaquae</name>
    <dbReference type="NCBI Taxonomy" id="1509367"/>
    <lineage>
        <taxon>Bacteria</taxon>
        <taxon>Pseudomonadati</taxon>
        <taxon>Pseudomonadota</taxon>
        <taxon>Alphaproteobacteria</taxon>
        <taxon>Sphingomonadales</taxon>
        <taxon>Erythrobacteraceae</taxon>
        <taxon>Pontixanthobacter</taxon>
    </lineage>
</organism>
<evidence type="ECO:0000313" key="6">
    <source>
        <dbReference type="Proteomes" id="UP000460290"/>
    </source>
</evidence>
<dbReference type="InterPro" id="IPR036097">
    <property type="entry name" value="HisK_dim/P_sf"/>
</dbReference>
<feature type="domain" description="Signal transduction histidine kinase dimerisation/phosphoacceptor" evidence="4">
    <location>
        <begin position="341"/>
        <end position="409"/>
    </location>
</feature>
<comment type="caution">
    <text evidence="5">The sequence shown here is derived from an EMBL/GenBank/DDBJ whole genome shotgun (WGS) entry which is preliminary data.</text>
</comment>
<sequence length="574" mass="62174">MHFDDRLATVLRHRAAGERAARTQFRQLLDLLGSKPKPRDGERDESLLAAAWLRLGALGEAIPADERAAMIRDPGLRFRSAELAAHLAEDEPEVAAAALGRADLTQDDWDALVPRLPVRARGFLRLRRDLPEATKNTLERLGIHDRGLPVPDKGNDVAEEPRAEATPAPPPAEKTPLPAPEPANDVLAQEEALRDSADETAIGALVKRIEEFRKARSDHRETADAPRLPLGEKIESGHAALQAFAFTADSTGKVEWADREVAPMMIGMILDKHVAGTALRYRQPIQKRQMTLYGAPLIAGEWVVDARPRFTKPDGRFFGYAGMFRRADQTDNSGEEQQESSEADHLRQLLHELRTPVNAIQGFSEVIQQQLFGPTPHEYRALAANIAGDSARMLAGFDELDRLARLETGALDMTAGQCDLGTIVGQQLMQLQGVLKPRTASFEPTLSEMPPVALDAQEAEALAWRLLATLVGTIGAGENIQIELAEQDGAARLCCELPVSLVSETDIFAATGKPQGGAISAGMFGAGFSLRLARAEARAAGGDLTRVDDWLLLTLPLLTAPLAEPSHTGSDNAA</sequence>
<dbReference type="RefSeq" id="WP_160613611.1">
    <property type="nucleotide sequence ID" value="NZ_JAUFQM010000001.1"/>
</dbReference>
<comment type="catalytic activity">
    <reaction evidence="1">
        <text>ATP + protein L-histidine = ADP + protein N-phospho-L-histidine.</text>
        <dbReference type="EC" id="2.7.13.3"/>
    </reaction>
</comment>
<dbReference type="AlphaFoldDB" id="A0A844Z839"/>
<feature type="compositionally biased region" description="Pro residues" evidence="3">
    <location>
        <begin position="167"/>
        <end position="181"/>
    </location>
</feature>
<dbReference type="EMBL" id="WTYZ01000001">
    <property type="protein sequence ID" value="MXO83237.1"/>
    <property type="molecule type" value="Genomic_DNA"/>
</dbReference>
<dbReference type="Pfam" id="PF00512">
    <property type="entry name" value="HisKA"/>
    <property type="match status" value="1"/>
</dbReference>
<keyword evidence="5" id="KW-0418">Kinase</keyword>
<dbReference type="OrthoDB" id="9813151at2"/>
<dbReference type="GO" id="GO:0000155">
    <property type="term" value="F:phosphorelay sensor kinase activity"/>
    <property type="evidence" value="ECO:0007669"/>
    <property type="project" value="InterPro"/>
</dbReference>
<dbReference type="SMART" id="SM00388">
    <property type="entry name" value="HisKA"/>
    <property type="match status" value="1"/>
</dbReference>
<evidence type="ECO:0000313" key="5">
    <source>
        <dbReference type="EMBL" id="MXO83237.1"/>
    </source>
</evidence>
<name>A0A844Z839_9SPHN</name>
<protein>
    <recommendedName>
        <fullName evidence="2">histidine kinase</fullName>
        <ecNumber evidence="2">2.7.13.3</ecNumber>
    </recommendedName>
</protein>
<evidence type="ECO:0000259" key="4">
    <source>
        <dbReference type="SMART" id="SM00388"/>
    </source>
</evidence>
<dbReference type="SUPFAM" id="SSF47384">
    <property type="entry name" value="Homodimeric domain of signal transducing histidine kinase"/>
    <property type="match status" value="1"/>
</dbReference>
<evidence type="ECO:0000256" key="2">
    <source>
        <dbReference type="ARBA" id="ARBA00012438"/>
    </source>
</evidence>
<feature type="compositionally biased region" description="Basic and acidic residues" evidence="3">
    <location>
        <begin position="141"/>
        <end position="163"/>
    </location>
</feature>
<dbReference type="CDD" id="cd00082">
    <property type="entry name" value="HisKA"/>
    <property type="match status" value="1"/>
</dbReference>
<accession>A0A844Z839</accession>
<feature type="region of interest" description="Disordered" evidence="3">
    <location>
        <begin position="141"/>
        <end position="182"/>
    </location>
</feature>
<evidence type="ECO:0000256" key="3">
    <source>
        <dbReference type="SAM" id="MobiDB-lite"/>
    </source>
</evidence>
<dbReference type="Gene3D" id="1.10.287.130">
    <property type="match status" value="1"/>
</dbReference>
<dbReference type="InterPro" id="IPR003661">
    <property type="entry name" value="HisK_dim/P_dom"/>
</dbReference>